<feature type="compositionally biased region" description="Acidic residues" evidence="12">
    <location>
        <begin position="675"/>
        <end position="707"/>
    </location>
</feature>
<dbReference type="InterPro" id="IPR004843">
    <property type="entry name" value="Calcineurin-like_PHP"/>
</dbReference>
<dbReference type="EMBL" id="ML976016">
    <property type="protein sequence ID" value="KAF1944521.1"/>
    <property type="molecule type" value="Genomic_DNA"/>
</dbReference>
<dbReference type="InterPro" id="IPR012358">
    <property type="entry name" value="EndopolyPtase_N1"/>
</dbReference>
<sequence>MLRMRDSLICGLLLWGSARAAPPSAAASAGNTGSGSNDASSRTARGGRRLTGKFLHITDLHPDPFYKTYSSTTADAACHRQRGPAGIYGAETSGCDSPFALIDETFKWINDNIKDDIDFVIWTGDSARHDNDEEKPRTQEQVIEQNEHMVSKFVDVFGQTDDRHGPHDLAIPIVPTFGNNDIMPHNIFLGGPNRWTLKYLDIWRNFIPEAQRHQFQQGGWFSVEVIPGNLAVISLNTIYFFNSNSAVDGCANKREPGYEHMEWLRIQLQILRDRGMKAILMGHVPPARVDSKESWDETCWQKYTLFVRQFRDVIVGSLYGHMNIDHFMLQDFEHIEKDTESGRMASAGKAAALEGEMKLLEDGELTVASASDYLLNLRQAWAQLPAPPSKSSKRHSKSLDGEEEGSVWDWLMSMLSKHPKKDKDKDEKKKYLREMGGKYAERYAATLVAPSVVPNYFPTLRIFEYNITGLENVGVASSPSSPSTINTPAEQLPITHTEYLDDKEYLRDVETILKRKHKGKKDKKKPRKYKFTVPEGPSKSSPPGPAYSPQSLTWTRYVQYFANLTHINNDFVDPQQDEIDSSAVEGISANDVFPHTIFGLEVSSDGTIEDKRWKEGKHSKHQGKQPRPEPHPNEFVFEVEYDTREDEGFADLTVRRWVEYARKIGQDGSKAADVADVEEVEEEEEEEEFEDEEAEEEDEEAEEEEKENVESSKGGKKHKKGNKGKHDSKHKLSKEWFTFVKRAFVGTMDPHEIKDVFGTGVPEESREAMEL</sequence>
<keyword evidence="9" id="KW-1133">Transmembrane helix</keyword>
<feature type="chain" id="PRO_5025506363" description="Endopolyphosphatase" evidence="13">
    <location>
        <begin position="21"/>
        <end position="771"/>
    </location>
</feature>
<evidence type="ECO:0000256" key="10">
    <source>
        <dbReference type="ARBA" id="ARBA00023136"/>
    </source>
</evidence>
<reference evidence="15" key="1">
    <citation type="journal article" date="2020" name="Stud. Mycol.">
        <title>101 Dothideomycetes genomes: a test case for predicting lifestyles and emergence of pathogens.</title>
        <authorList>
            <person name="Haridas S."/>
            <person name="Albert R."/>
            <person name="Binder M."/>
            <person name="Bloem J."/>
            <person name="Labutti K."/>
            <person name="Salamov A."/>
            <person name="Andreopoulos B."/>
            <person name="Baker S."/>
            <person name="Barry K."/>
            <person name="Bills G."/>
            <person name="Bluhm B."/>
            <person name="Cannon C."/>
            <person name="Castanera R."/>
            <person name="Culley D."/>
            <person name="Daum C."/>
            <person name="Ezra D."/>
            <person name="Gonzalez J."/>
            <person name="Henrissat B."/>
            <person name="Kuo A."/>
            <person name="Liang C."/>
            <person name="Lipzen A."/>
            <person name="Lutzoni F."/>
            <person name="Magnuson J."/>
            <person name="Mondo S."/>
            <person name="Nolan M."/>
            <person name="Ohm R."/>
            <person name="Pangilinan J."/>
            <person name="Park H.-J."/>
            <person name="Ramirez L."/>
            <person name="Alfaro M."/>
            <person name="Sun H."/>
            <person name="Tritt A."/>
            <person name="Yoshinaga Y."/>
            <person name="Zwiers L.-H."/>
            <person name="Turgeon B."/>
            <person name="Goodwin S."/>
            <person name="Spatafora J."/>
            <person name="Crous P."/>
            <person name="Grigoriev I."/>
        </authorList>
    </citation>
    <scope>NUCLEOTIDE SEQUENCE</scope>
    <source>
        <strain evidence="15">CBS 161.51</strain>
    </source>
</reference>
<evidence type="ECO:0000256" key="2">
    <source>
        <dbReference type="ARBA" id="ARBA00010399"/>
    </source>
</evidence>
<dbReference type="Pfam" id="PF00149">
    <property type="entry name" value="Metallophos"/>
    <property type="match status" value="1"/>
</dbReference>
<dbReference type="PANTHER" id="PTHR10340">
    <property type="entry name" value="SPHINGOMYELIN PHOSPHODIESTERASE"/>
    <property type="match status" value="1"/>
</dbReference>
<evidence type="ECO:0000256" key="9">
    <source>
        <dbReference type="ARBA" id="ARBA00022989"/>
    </source>
</evidence>
<feature type="signal peptide" evidence="13">
    <location>
        <begin position="1"/>
        <end position="20"/>
    </location>
</feature>
<evidence type="ECO:0000256" key="7">
    <source>
        <dbReference type="ARBA" id="ARBA00022801"/>
    </source>
</evidence>
<dbReference type="GO" id="GO:0000324">
    <property type="term" value="C:fungal-type vacuole"/>
    <property type="evidence" value="ECO:0007669"/>
    <property type="project" value="TreeGrafter"/>
</dbReference>
<dbReference type="Gene3D" id="3.60.21.10">
    <property type="match status" value="1"/>
</dbReference>
<name>A0A6A5SVK7_9PLEO</name>
<feature type="compositionally biased region" description="Basic residues" evidence="12">
    <location>
        <begin position="714"/>
        <end position="729"/>
    </location>
</feature>
<dbReference type="FunFam" id="3.60.21.10:FF:000082">
    <property type="entry name" value="Endopolyphosphatase"/>
    <property type="match status" value="1"/>
</dbReference>
<dbReference type="CDD" id="cd00842">
    <property type="entry name" value="MPP_ASMase"/>
    <property type="match status" value="1"/>
</dbReference>
<dbReference type="EC" id="3.6.1.10" evidence="3"/>
<dbReference type="AlphaFoldDB" id="A0A6A5SVK7"/>
<evidence type="ECO:0000256" key="11">
    <source>
        <dbReference type="ARBA" id="ARBA00023180"/>
    </source>
</evidence>
<evidence type="ECO:0000256" key="1">
    <source>
        <dbReference type="ARBA" id="ARBA00004576"/>
    </source>
</evidence>
<evidence type="ECO:0000256" key="12">
    <source>
        <dbReference type="SAM" id="MobiDB-lite"/>
    </source>
</evidence>
<keyword evidence="7" id="KW-0378">Hydrolase</keyword>
<evidence type="ECO:0000256" key="5">
    <source>
        <dbReference type="ARBA" id="ARBA00022554"/>
    </source>
</evidence>
<keyword evidence="11" id="KW-0325">Glycoprotein</keyword>
<keyword evidence="10" id="KW-0472">Membrane</keyword>
<dbReference type="GO" id="GO:0005774">
    <property type="term" value="C:vacuolar membrane"/>
    <property type="evidence" value="ECO:0007669"/>
    <property type="project" value="UniProtKB-SubCell"/>
</dbReference>
<evidence type="ECO:0000313" key="15">
    <source>
        <dbReference type="EMBL" id="KAF1944521.1"/>
    </source>
</evidence>
<dbReference type="OrthoDB" id="348678at2759"/>
<feature type="region of interest" description="Disordered" evidence="12">
    <location>
        <begin position="614"/>
        <end position="634"/>
    </location>
</feature>
<evidence type="ECO:0000259" key="14">
    <source>
        <dbReference type="Pfam" id="PF00149"/>
    </source>
</evidence>
<feature type="region of interest" description="Disordered" evidence="12">
    <location>
        <begin position="516"/>
        <end position="548"/>
    </location>
</feature>
<dbReference type="SUPFAM" id="SSF56300">
    <property type="entry name" value="Metallo-dependent phosphatases"/>
    <property type="match status" value="1"/>
</dbReference>
<accession>A0A6A5SVK7</accession>
<feature type="region of interest" description="Disordered" evidence="12">
    <location>
        <begin position="667"/>
        <end position="729"/>
    </location>
</feature>
<evidence type="ECO:0000256" key="3">
    <source>
        <dbReference type="ARBA" id="ARBA00012459"/>
    </source>
</evidence>
<gene>
    <name evidence="15" type="ORF">EJ02DRAFT_501408</name>
</gene>
<comment type="similarity">
    <text evidence="2">Belongs to the endopolyphosphatase PPN1 family.</text>
</comment>
<comment type="subcellular location">
    <subcellularLocation>
        <location evidence="1">Vacuole membrane</location>
        <topology evidence="1">Single-pass type II membrane protein</topology>
    </subcellularLocation>
</comment>
<evidence type="ECO:0000256" key="8">
    <source>
        <dbReference type="ARBA" id="ARBA00022968"/>
    </source>
</evidence>
<dbReference type="PANTHER" id="PTHR10340:SF55">
    <property type="entry name" value="ENDOPOLYPHOSPHATASE"/>
    <property type="match status" value="1"/>
</dbReference>
<keyword evidence="13" id="KW-0732">Signal</keyword>
<proteinExistence type="inferred from homology"/>
<keyword evidence="5" id="KW-0926">Vacuole</keyword>
<dbReference type="GO" id="GO:0008081">
    <property type="term" value="F:phosphoric diester hydrolase activity"/>
    <property type="evidence" value="ECO:0007669"/>
    <property type="project" value="TreeGrafter"/>
</dbReference>
<keyword evidence="16" id="KW-1185">Reference proteome</keyword>
<keyword evidence="8" id="KW-0735">Signal-anchor</keyword>
<evidence type="ECO:0000313" key="16">
    <source>
        <dbReference type="Proteomes" id="UP000800038"/>
    </source>
</evidence>
<feature type="domain" description="Calcineurin-like phosphoesterase" evidence="14">
    <location>
        <begin position="53"/>
        <end position="300"/>
    </location>
</feature>
<evidence type="ECO:0000256" key="6">
    <source>
        <dbReference type="ARBA" id="ARBA00022692"/>
    </source>
</evidence>
<dbReference type="InterPro" id="IPR029052">
    <property type="entry name" value="Metallo-depent_PP-like"/>
</dbReference>
<dbReference type="GO" id="GO:0006798">
    <property type="term" value="P:polyphosphate catabolic process"/>
    <property type="evidence" value="ECO:0007669"/>
    <property type="project" value="TreeGrafter"/>
</dbReference>
<keyword evidence="6" id="KW-0812">Transmembrane</keyword>
<organism evidence="15 16">
    <name type="scientific">Clathrospora elynae</name>
    <dbReference type="NCBI Taxonomy" id="706981"/>
    <lineage>
        <taxon>Eukaryota</taxon>
        <taxon>Fungi</taxon>
        <taxon>Dikarya</taxon>
        <taxon>Ascomycota</taxon>
        <taxon>Pezizomycotina</taxon>
        <taxon>Dothideomycetes</taxon>
        <taxon>Pleosporomycetidae</taxon>
        <taxon>Pleosporales</taxon>
        <taxon>Diademaceae</taxon>
        <taxon>Clathrospora</taxon>
    </lineage>
</organism>
<dbReference type="GO" id="GO:0000298">
    <property type="term" value="F:endopolyphosphatase activity"/>
    <property type="evidence" value="ECO:0007669"/>
    <property type="project" value="UniProtKB-EC"/>
</dbReference>
<dbReference type="GO" id="GO:0004309">
    <property type="term" value="F:exopolyphosphatase activity"/>
    <property type="evidence" value="ECO:0007669"/>
    <property type="project" value="TreeGrafter"/>
</dbReference>
<feature type="compositionally biased region" description="Basic residues" evidence="12">
    <location>
        <begin position="614"/>
        <end position="624"/>
    </location>
</feature>
<evidence type="ECO:0000256" key="4">
    <source>
        <dbReference type="ARBA" id="ARBA00014458"/>
    </source>
</evidence>
<feature type="region of interest" description="Disordered" evidence="12">
    <location>
        <begin position="25"/>
        <end position="45"/>
    </location>
</feature>
<protein>
    <recommendedName>
        <fullName evidence="4">Endopolyphosphatase</fullName>
        <ecNumber evidence="3">3.6.1.10</ecNumber>
    </recommendedName>
</protein>
<feature type="compositionally biased region" description="Basic residues" evidence="12">
    <location>
        <begin position="516"/>
        <end position="530"/>
    </location>
</feature>
<evidence type="ECO:0000256" key="13">
    <source>
        <dbReference type="SAM" id="SignalP"/>
    </source>
</evidence>
<dbReference type="PIRSF" id="PIRSF027093">
    <property type="entry name" value="EndopolyPtase_N1"/>
    <property type="match status" value="1"/>
</dbReference>
<dbReference type="InterPro" id="IPR041805">
    <property type="entry name" value="ASMase/PPN1_MPP"/>
</dbReference>
<dbReference type="Proteomes" id="UP000800038">
    <property type="component" value="Unassembled WGS sequence"/>
</dbReference>
<feature type="compositionally biased region" description="Low complexity" evidence="12">
    <location>
        <begin position="25"/>
        <end position="41"/>
    </location>
</feature>